<dbReference type="EMBL" id="MPUH01000400">
    <property type="protein sequence ID" value="OMJ80968.1"/>
    <property type="molecule type" value="Genomic_DNA"/>
</dbReference>
<dbReference type="InterPro" id="IPR011989">
    <property type="entry name" value="ARM-like"/>
</dbReference>
<evidence type="ECO:0000313" key="3">
    <source>
        <dbReference type="EMBL" id="OMJ80968.1"/>
    </source>
</evidence>
<dbReference type="SUPFAM" id="SSF48371">
    <property type="entry name" value="ARM repeat"/>
    <property type="match status" value="1"/>
</dbReference>
<reference evidence="3 4" key="1">
    <citation type="submission" date="2016-11" db="EMBL/GenBank/DDBJ databases">
        <title>The macronuclear genome of Stentor coeruleus: a giant cell with tiny introns.</title>
        <authorList>
            <person name="Slabodnick M."/>
            <person name="Ruby J.G."/>
            <person name="Reiff S.B."/>
            <person name="Swart E.C."/>
            <person name="Gosai S."/>
            <person name="Prabakaran S."/>
            <person name="Witkowska E."/>
            <person name="Larue G.E."/>
            <person name="Fisher S."/>
            <person name="Freeman R.M."/>
            <person name="Gunawardena J."/>
            <person name="Chu W."/>
            <person name="Stover N.A."/>
            <person name="Gregory B.D."/>
            <person name="Nowacki M."/>
            <person name="Derisi J."/>
            <person name="Roy S.W."/>
            <person name="Marshall W.F."/>
            <person name="Sood P."/>
        </authorList>
    </citation>
    <scope>NUCLEOTIDE SEQUENCE [LARGE SCALE GENOMIC DNA]</scope>
    <source>
        <strain evidence="3">WM001</strain>
    </source>
</reference>
<dbReference type="AlphaFoldDB" id="A0A1R2BW03"/>
<dbReference type="Proteomes" id="UP000187209">
    <property type="component" value="Unassembled WGS sequence"/>
</dbReference>
<comment type="caution">
    <text evidence="3">The sequence shown here is derived from an EMBL/GenBank/DDBJ whole genome shotgun (WGS) entry which is preliminary data.</text>
</comment>
<dbReference type="InterPro" id="IPR057990">
    <property type="entry name" value="TPR_SYO1"/>
</dbReference>
<name>A0A1R2BW03_9CILI</name>
<accession>A0A1R2BW03</accession>
<organism evidence="3 4">
    <name type="scientific">Stentor coeruleus</name>
    <dbReference type="NCBI Taxonomy" id="5963"/>
    <lineage>
        <taxon>Eukaryota</taxon>
        <taxon>Sar</taxon>
        <taxon>Alveolata</taxon>
        <taxon>Ciliophora</taxon>
        <taxon>Postciliodesmatophora</taxon>
        <taxon>Heterotrichea</taxon>
        <taxon>Heterotrichida</taxon>
        <taxon>Stentoridae</taxon>
        <taxon>Stentor</taxon>
    </lineage>
</organism>
<dbReference type="OrthoDB" id="2391897at2759"/>
<evidence type="ECO:0000259" key="2">
    <source>
        <dbReference type="Pfam" id="PF25567"/>
    </source>
</evidence>
<feature type="domain" description="SYO1-like TPR repeats" evidence="2">
    <location>
        <begin position="326"/>
        <end position="546"/>
    </location>
</feature>
<dbReference type="Gene3D" id="1.25.10.10">
    <property type="entry name" value="Leucine-rich Repeat Variant"/>
    <property type="match status" value="1"/>
</dbReference>
<dbReference type="Pfam" id="PF25567">
    <property type="entry name" value="TPR_SYO1"/>
    <property type="match status" value="1"/>
</dbReference>
<gene>
    <name evidence="3" type="ORF">SteCoe_18677</name>
</gene>
<evidence type="ECO:0000313" key="4">
    <source>
        <dbReference type="Proteomes" id="UP000187209"/>
    </source>
</evidence>
<dbReference type="InterPro" id="IPR016024">
    <property type="entry name" value="ARM-type_fold"/>
</dbReference>
<dbReference type="PANTHER" id="PTHR13347">
    <property type="entry name" value="HEAT REPEAT-CONTAINING PROTEIN 3"/>
    <property type="match status" value="1"/>
</dbReference>
<dbReference type="GO" id="GO:0006606">
    <property type="term" value="P:protein import into nucleus"/>
    <property type="evidence" value="ECO:0007669"/>
    <property type="project" value="TreeGrafter"/>
</dbReference>
<dbReference type="InterPro" id="IPR052616">
    <property type="entry name" value="SYO1-like"/>
</dbReference>
<protein>
    <recommendedName>
        <fullName evidence="2">SYO1-like TPR repeats domain-containing protein</fullName>
    </recommendedName>
</protein>
<proteinExistence type="inferred from homology"/>
<sequence>MVKSRLLRDKSARFNPLKAKQTELLKENIPSSVISKQLRSGESLTRELACIAVANLPSLPEGSDILKLIVERITDTEPAVQAAALHAAINLSESYWQDLLNLGIIQILKPIISTYIIDEHMFSNKQEKQICHSLVSNALYLLSALGIECEALLEEFSTGDLFLQCVHAVMSKNKTLALPAIDLLTLCVESNYRVSQKLVAEYSFKFFGLIRDLESEMKMAVVGLMSLALQETKNYDEIFKYALPIVLDMISVDIHEEFLMNVSTRLADNNFKAQEHFWILEARAQQTSLETLTNLLSVDEDEEPLVLNHLTSENIKFIARSASGVTKDMLQSLFTHPELISTMLSLQCSAFSCIQNLILNTSCLSNHSNEIWVVLIDNLDRALEFSEEETEFQENLIELLEIVSKNMCAICKKYPDSIAEKIYYIPLVLQGIYKENIEASENLLGVLSVLGKEQLSLQTAEEIARVLVKCCGNEEIEIATEALNVFFDVFCDERYDIVLENLGVVDMMSRGIDGFRKKIRQCQDDEVREHAEEAYENLVEFVKYKIQHQRENIR</sequence>
<keyword evidence="4" id="KW-1185">Reference proteome</keyword>
<evidence type="ECO:0000256" key="1">
    <source>
        <dbReference type="ARBA" id="ARBA00049983"/>
    </source>
</evidence>
<dbReference type="PANTHER" id="PTHR13347:SF1">
    <property type="entry name" value="HEAT REPEAT-CONTAINING PROTEIN 3"/>
    <property type="match status" value="1"/>
</dbReference>
<dbReference type="GO" id="GO:0051082">
    <property type="term" value="F:unfolded protein binding"/>
    <property type="evidence" value="ECO:0007669"/>
    <property type="project" value="TreeGrafter"/>
</dbReference>
<comment type="similarity">
    <text evidence="1">Belongs to the nuclear import and ribosome assembly adapter family.</text>
</comment>
<dbReference type="GO" id="GO:0042273">
    <property type="term" value="P:ribosomal large subunit biogenesis"/>
    <property type="evidence" value="ECO:0007669"/>
    <property type="project" value="TreeGrafter"/>
</dbReference>